<sequence>MEELLILVDQHDRKKGCAPKLQAHQQGLLHRAFSIFIFDHAGRLLLQQRAFGKYHSQGLWTNTCCGHPRPGERTMAAAKRRLQEEMGMTCSLRKVSTLLYREQVSNQLIEHEFDHVFVGISDRDPIANPEEAHAWQWLTLSQICERIAAAPESFTFWFRRILQTTGPVGISAWKELAETRRQAGPFS</sequence>
<comment type="pathway">
    <text evidence="1 10">Isoprenoid biosynthesis; dimethylallyl diphosphate biosynthesis; dimethylallyl diphosphate from isopentenyl diphosphate: step 1/1.</text>
</comment>
<evidence type="ECO:0000256" key="1">
    <source>
        <dbReference type="ARBA" id="ARBA00004826"/>
    </source>
</evidence>
<proteinExistence type="inferred from homology"/>
<dbReference type="EC" id="5.3.3.2" evidence="3 10"/>
<dbReference type="EMBL" id="LT629746">
    <property type="protein sequence ID" value="SDT01538.1"/>
    <property type="molecule type" value="Genomic_DNA"/>
</dbReference>
<dbReference type="PANTHER" id="PTHR10885">
    <property type="entry name" value="ISOPENTENYL-DIPHOSPHATE DELTA-ISOMERASE"/>
    <property type="match status" value="1"/>
</dbReference>
<evidence type="ECO:0000256" key="4">
    <source>
        <dbReference type="ARBA" id="ARBA00022490"/>
    </source>
</evidence>
<reference evidence="14" key="1">
    <citation type="submission" date="2016-10" db="EMBL/GenBank/DDBJ databases">
        <authorList>
            <person name="Varghese N."/>
            <person name="Submissions S."/>
        </authorList>
    </citation>
    <scope>NUCLEOTIDE SEQUENCE [LARGE SCALE GENOMIC DNA]</scope>
    <source>
        <strain evidence="14">BS3782</strain>
    </source>
</reference>
<dbReference type="NCBIfam" id="NF002995">
    <property type="entry name" value="PRK03759.1"/>
    <property type="match status" value="1"/>
</dbReference>
<dbReference type="Proteomes" id="UP000182814">
    <property type="component" value="Chromosome I"/>
</dbReference>
<dbReference type="SUPFAM" id="SSF55811">
    <property type="entry name" value="Nudix"/>
    <property type="match status" value="1"/>
</dbReference>
<evidence type="ECO:0000313" key="12">
    <source>
        <dbReference type="EMBL" id="KAB0500906.1"/>
    </source>
</evidence>
<gene>
    <name evidence="10" type="primary">idi</name>
    <name evidence="12" type="ORF">F7R14_22965</name>
    <name evidence="13" type="ORF">SAMN04490191_2928</name>
</gene>
<comment type="cofactor">
    <cofactor evidence="10">
        <name>Mn(2+)</name>
        <dbReference type="ChEBI" id="CHEBI:29035"/>
    </cofactor>
    <text evidence="10">Binds 1 Mn(2+) ion per subunit.</text>
</comment>
<dbReference type="InterPro" id="IPR015797">
    <property type="entry name" value="NUDIX_hydrolase-like_dom_sf"/>
</dbReference>
<dbReference type="PROSITE" id="PS51462">
    <property type="entry name" value="NUDIX"/>
    <property type="match status" value="1"/>
</dbReference>
<comment type="similarity">
    <text evidence="2 10">Belongs to the IPP isomerase type 1 family.</text>
</comment>
<dbReference type="GO" id="GO:0046872">
    <property type="term" value="F:metal ion binding"/>
    <property type="evidence" value="ECO:0007669"/>
    <property type="project" value="UniProtKB-KW"/>
</dbReference>
<dbReference type="PANTHER" id="PTHR10885:SF0">
    <property type="entry name" value="ISOPENTENYL-DIPHOSPHATE DELTA-ISOMERASE"/>
    <property type="match status" value="1"/>
</dbReference>
<dbReference type="PIRSF" id="PIRSF018427">
    <property type="entry name" value="Isopntndiph_ism"/>
    <property type="match status" value="1"/>
</dbReference>
<dbReference type="InterPro" id="IPR011876">
    <property type="entry name" value="IsopentenylPP_isomerase_typ1"/>
</dbReference>
<feature type="binding site" evidence="10">
    <location>
        <position position="24"/>
    </location>
    <ligand>
        <name>Mn(2+)</name>
        <dbReference type="ChEBI" id="CHEBI:29035"/>
    </ligand>
</feature>
<name>A0A0J6K0E8_9PSED</name>
<evidence type="ECO:0000259" key="11">
    <source>
        <dbReference type="PROSITE" id="PS51462"/>
    </source>
</evidence>
<dbReference type="CDD" id="cd02885">
    <property type="entry name" value="NUDIX_IPP_Isomerase"/>
    <property type="match status" value="1"/>
</dbReference>
<keyword evidence="6 10" id="KW-0460">Magnesium</keyword>
<evidence type="ECO:0000313" key="13">
    <source>
        <dbReference type="EMBL" id="SDT01538.1"/>
    </source>
</evidence>
<evidence type="ECO:0000256" key="8">
    <source>
        <dbReference type="ARBA" id="ARBA00023229"/>
    </source>
</evidence>
<dbReference type="GO" id="GO:0005737">
    <property type="term" value="C:cytoplasm"/>
    <property type="evidence" value="ECO:0007669"/>
    <property type="project" value="UniProtKB-SubCell"/>
</dbReference>
<evidence type="ECO:0000256" key="9">
    <source>
        <dbReference type="ARBA" id="ARBA00023235"/>
    </source>
</evidence>
<dbReference type="RefSeq" id="WP_048396722.1">
    <property type="nucleotide sequence ID" value="NZ_JYLB01000009.1"/>
</dbReference>
<keyword evidence="9 10" id="KW-0413">Isomerase</keyword>
<dbReference type="InterPro" id="IPR000086">
    <property type="entry name" value="NUDIX_hydrolase_dom"/>
</dbReference>
<evidence type="ECO:0000256" key="2">
    <source>
        <dbReference type="ARBA" id="ARBA00007579"/>
    </source>
</evidence>
<reference evidence="13" key="2">
    <citation type="submission" date="2016-10" db="EMBL/GenBank/DDBJ databases">
        <authorList>
            <person name="de Groot N.N."/>
        </authorList>
    </citation>
    <scope>NUCLEOTIDE SEQUENCE [LARGE SCALE GENOMIC DNA]</scope>
    <source>
        <strain evidence="13">BS3782</strain>
    </source>
</reference>
<keyword evidence="7 10" id="KW-0464">Manganese</keyword>
<protein>
    <recommendedName>
        <fullName evidence="3 10">Isopentenyl-diphosphate Delta-isomerase</fullName>
        <shortName evidence="10">IPP isomerase</shortName>
        <ecNumber evidence="3 10">5.3.3.2</ecNumber>
    </recommendedName>
    <alternativeName>
        <fullName evidence="10">IPP:DMAPP isomerase</fullName>
    </alternativeName>
    <alternativeName>
        <fullName evidence="10">Isopentenyl pyrophosphate isomerase</fullName>
    </alternativeName>
</protein>
<dbReference type="AlphaFoldDB" id="A0A0J6K0E8"/>
<dbReference type="InterPro" id="IPR056375">
    <property type="entry name" value="Idi_bact"/>
</dbReference>
<evidence type="ECO:0000256" key="7">
    <source>
        <dbReference type="ARBA" id="ARBA00023211"/>
    </source>
</evidence>
<evidence type="ECO:0000313" key="15">
    <source>
        <dbReference type="Proteomes" id="UP000434925"/>
    </source>
</evidence>
<dbReference type="GO" id="GO:0004452">
    <property type="term" value="F:isopentenyl-diphosphate delta-isomerase activity"/>
    <property type="evidence" value="ECO:0007669"/>
    <property type="project" value="UniProtKB-UniRule"/>
</dbReference>
<dbReference type="Pfam" id="PF00293">
    <property type="entry name" value="NUDIX"/>
    <property type="match status" value="1"/>
</dbReference>
<evidence type="ECO:0000313" key="14">
    <source>
        <dbReference type="Proteomes" id="UP000182814"/>
    </source>
</evidence>
<evidence type="ECO:0000256" key="10">
    <source>
        <dbReference type="HAMAP-Rule" id="MF_00202"/>
    </source>
</evidence>
<dbReference type="UniPathway" id="UPA00059">
    <property type="reaction ID" value="UER00104"/>
</dbReference>
<organism evidence="13 14">
    <name type="scientific">Pseudomonas lini</name>
    <dbReference type="NCBI Taxonomy" id="163011"/>
    <lineage>
        <taxon>Bacteria</taxon>
        <taxon>Pseudomonadati</taxon>
        <taxon>Pseudomonadota</taxon>
        <taxon>Gammaproteobacteria</taxon>
        <taxon>Pseudomonadales</taxon>
        <taxon>Pseudomonadaceae</taxon>
        <taxon>Pseudomonas</taxon>
    </lineage>
</organism>
<feature type="active site" evidence="10">
    <location>
        <position position="112"/>
    </location>
</feature>
<reference evidence="12 15" key="3">
    <citation type="submission" date="2019-09" db="EMBL/GenBank/DDBJ databases">
        <title>Draft genome sequences of 48 bacterial type strains from the CCUG.</title>
        <authorList>
            <person name="Tunovic T."/>
            <person name="Pineiro-Iglesias B."/>
            <person name="Unosson C."/>
            <person name="Inganas E."/>
            <person name="Ohlen M."/>
            <person name="Cardew S."/>
            <person name="Jensie-Markopoulos S."/>
            <person name="Salva-Serra F."/>
            <person name="Jaen-Luchoro D."/>
            <person name="Karlsson R."/>
            <person name="Svensson-Stadler L."/>
            <person name="Chun J."/>
            <person name="Moore E."/>
        </authorList>
    </citation>
    <scope>NUCLEOTIDE SEQUENCE [LARGE SCALE GENOMIC DNA]</scope>
    <source>
        <strain evidence="12 15">CCUG 51522</strain>
    </source>
</reference>
<feature type="domain" description="Nudix hydrolase" evidence="11">
    <location>
        <begin position="28"/>
        <end position="160"/>
    </location>
</feature>
<feature type="active site" evidence="10">
    <location>
        <position position="65"/>
    </location>
</feature>
<comment type="cofactor">
    <cofactor evidence="10">
        <name>Mg(2+)</name>
        <dbReference type="ChEBI" id="CHEBI:18420"/>
    </cofactor>
    <text evidence="10">Binds 1 Mg(2+) ion per subunit. The magnesium ion binds only when substrate is bound.</text>
</comment>
<comment type="catalytic activity">
    <reaction evidence="10">
        <text>isopentenyl diphosphate = dimethylallyl diphosphate</text>
        <dbReference type="Rhea" id="RHEA:23284"/>
        <dbReference type="ChEBI" id="CHEBI:57623"/>
        <dbReference type="ChEBI" id="CHEBI:128769"/>
        <dbReference type="EC" id="5.3.3.2"/>
    </reaction>
</comment>
<keyword evidence="14" id="KW-1185">Reference proteome</keyword>
<dbReference type="HAMAP" id="MF_00202">
    <property type="entry name" value="Idi"/>
    <property type="match status" value="1"/>
</dbReference>
<feature type="binding site" evidence="10">
    <location>
        <position position="112"/>
    </location>
    <ligand>
        <name>Mn(2+)</name>
        <dbReference type="ChEBI" id="CHEBI:29035"/>
    </ligand>
</feature>
<dbReference type="GO" id="GO:0009240">
    <property type="term" value="P:isopentenyl diphosphate biosynthetic process"/>
    <property type="evidence" value="ECO:0007669"/>
    <property type="project" value="TreeGrafter"/>
</dbReference>
<comment type="function">
    <text evidence="10">Catalyzes the 1,3-allylic rearrangement of the homoallylic substrate isopentenyl (IPP) to its highly electrophilic allylic isomer, dimethylallyl diphosphate (DMAPP).</text>
</comment>
<feature type="binding site" evidence="10">
    <location>
        <position position="30"/>
    </location>
    <ligand>
        <name>Mn(2+)</name>
        <dbReference type="ChEBI" id="CHEBI:29035"/>
    </ligand>
</feature>
<evidence type="ECO:0000256" key="5">
    <source>
        <dbReference type="ARBA" id="ARBA00022723"/>
    </source>
</evidence>
<dbReference type="Gene3D" id="3.90.79.10">
    <property type="entry name" value="Nucleoside Triphosphate Pyrophosphohydrolase"/>
    <property type="match status" value="1"/>
</dbReference>
<dbReference type="PATRIC" id="fig|163011.3.peg.5842"/>
<dbReference type="GO" id="GO:0050992">
    <property type="term" value="P:dimethylallyl diphosphate biosynthetic process"/>
    <property type="evidence" value="ECO:0007669"/>
    <property type="project" value="UniProtKB-UniRule"/>
</dbReference>
<keyword evidence="4 10" id="KW-0963">Cytoplasm</keyword>
<evidence type="ECO:0000256" key="3">
    <source>
        <dbReference type="ARBA" id="ARBA00012057"/>
    </source>
</evidence>
<accession>A0A0J6K0E8</accession>
<keyword evidence="8 10" id="KW-0414">Isoprene biosynthesis</keyword>
<feature type="binding site" evidence="10">
    <location>
        <position position="85"/>
    </location>
    <ligand>
        <name>Mg(2+)</name>
        <dbReference type="ChEBI" id="CHEBI:18420"/>
    </ligand>
</feature>
<feature type="binding site" evidence="10">
    <location>
        <position position="110"/>
    </location>
    <ligand>
        <name>Mn(2+)</name>
        <dbReference type="ChEBI" id="CHEBI:29035"/>
    </ligand>
</feature>
<dbReference type="Proteomes" id="UP000434925">
    <property type="component" value="Unassembled WGS sequence"/>
</dbReference>
<feature type="binding site" evidence="10">
    <location>
        <position position="67"/>
    </location>
    <ligand>
        <name>Mn(2+)</name>
        <dbReference type="ChEBI" id="CHEBI:29035"/>
    </ligand>
</feature>
<dbReference type="EMBL" id="VZPO01000010">
    <property type="protein sequence ID" value="KAB0500906.1"/>
    <property type="molecule type" value="Genomic_DNA"/>
</dbReference>
<keyword evidence="5 10" id="KW-0479">Metal-binding</keyword>
<dbReference type="NCBIfam" id="TIGR02150">
    <property type="entry name" value="IPP_isom_1"/>
    <property type="match status" value="1"/>
</dbReference>
<evidence type="ECO:0000256" key="6">
    <source>
        <dbReference type="ARBA" id="ARBA00022842"/>
    </source>
</evidence>
<comment type="subcellular location">
    <subcellularLocation>
        <location evidence="10">Cytoplasm</location>
    </subcellularLocation>
</comment>